<evidence type="ECO:0000256" key="1">
    <source>
        <dbReference type="ARBA" id="ARBA00004651"/>
    </source>
</evidence>
<dbReference type="GO" id="GO:0050906">
    <property type="term" value="P:detection of stimulus involved in sensory perception"/>
    <property type="evidence" value="ECO:0007669"/>
    <property type="project" value="UniProtKB-ARBA"/>
</dbReference>
<dbReference type="Gene3D" id="3.40.190.10">
    <property type="entry name" value="Periplasmic binding protein-like II"/>
    <property type="match status" value="2"/>
</dbReference>
<accession>A0A1I8GV15</accession>
<dbReference type="InterPro" id="IPR019594">
    <property type="entry name" value="Glu/Gly-bd"/>
</dbReference>
<evidence type="ECO:0000256" key="14">
    <source>
        <dbReference type="SAM" id="SignalP"/>
    </source>
</evidence>
<dbReference type="InterPro" id="IPR052192">
    <property type="entry name" value="Insect_Ionotropic_Sensory_Rcpt"/>
</dbReference>
<feature type="domain" description="Ionotropic glutamate receptor C-terminal" evidence="15">
    <location>
        <begin position="28"/>
        <end position="336"/>
    </location>
</feature>
<evidence type="ECO:0000259" key="16">
    <source>
        <dbReference type="SMART" id="SM00918"/>
    </source>
</evidence>
<keyword evidence="14" id="KW-0732">Signal</keyword>
<evidence type="ECO:0000259" key="15">
    <source>
        <dbReference type="SMART" id="SM00079"/>
    </source>
</evidence>
<feature type="domain" description="Ionotropic glutamate receptor L-glutamate and glycine-binding" evidence="16">
    <location>
        <begin position="31"/>
        <end position="96"/>
    </location>
</feature>
<dbReference type="Pfam" id="PF10613">
    <property type="entry name" value="Lig_chan-Glu_bd"/>
    <property type="match status" value="1"/>
</dbReference>
<evidence type="ECO:0000313" key="18">
    <source>
        <dbReference type="WBParaSite" id="maker-uti_cns_0003253-snap-gene-0.2-mRNA-1"/>
    </source>
</evidence>
<evidence type="ECO:0000256" key="7">
    <source>
        <dbReference type="ARBA" id="ARBA00023136"/>
    </source>
</evidence>
<keyword evidence="5 13" id="KW-1133">Transmembrane helix</keyword>
<evidence type="ECO:0000256" key="6">
    <source>
        <dbReference type="ARBA" id="ARBA00023065"/>
    </source>
</evidence>
<evidence type="ECO:0000256" key="13">
    <source>
        <dbReference type="SAM" id="Phobius"/>
    </source>
</evidence>
<evidence type="ECO:0000256" key="10">
    <source>
        <dbReference type="ARBA" id="ARBA00023286"/>
    </source>
</evidence>
<protein>
    <submittedName>
        <fullName evidence="18">Lig_chan-Glu_bd domain-containing protein</fullName>
    </submittedName>
</protein>
<dbReference type="InterPro" id="IPR001320">
    <property type="entry name" value="Iontro_rcpt_C"/>
</dbReference>
<evidence type="ECO:0000256" key="3">
    <source>
        <dbReference type="ARBA" id="ARBA00022475"/>
    </source>
</evidence>
<name>A0A1I8GV15_9PLAT</name>
<evidence type="ECO:0000256" key="8">
    <source>
        <dbReference type="ARBA" id="ARBA00023170"/>
    </source>
</evidence>
<dbReference type="Gene3D" id="1.10.287.70">
    <property type="match status" value="1"/>
</dbReference>
<dbReference type="Proteomes" id="UP000095280">
    <property type="component" value="Unplaced"/>
</dbReference>
<keyword evidence="2" id="KW-0813">Transport</keyword>
<dbReference type="GO" id="GO:0005886">
    <property type="term" value="C:plasma membrane"/>
    <property type="evidence" value="ECO:0007669"/>
    <property type="project" value="UniProtKB-SubCell"/>
</dbReference>
<feature type="chain" id="PRO_5009319658" evidence="14">
    <location>
        <begin position="24"/>
        <end position="435"/>
    </location>
</feature>
<evidence type="ECO:0000256" key="5">
    <source>
        <dbReference type="ARBA" id="ARBA00022989"/>
    </source>
</evidence>
<keyword evidence="17" id="KW-1185">Reference proteome</keyword>
<feature type="signal peptide" evidence="14">
    <location>
        <begin position="1"/>
        <end position="23"/>
    </location>
</feature>
<organism evidence="17 18">
    <name type="scientific">Macrostomum lignano</name>
    <dbReference type="NCBI Taxonomy" id="282301"/>
    <lineage>
        <taxon>Eukaryota</taxon>
        <taxon>Metazoa</taxon>
        <taxon>Spiralia</taxon>
        <taxon>Lophotrochozoa</taxon>
        <taxon>Platyhelminthes</taxon>
        <taxon>Rhabditophora</taxon>
        <taxon>Macrostomorpha</taxon>
        <taxon>Macrostomida</taxon>
        <taxon>Macrostomidae</taxon>
        <taxon>Macrostomum</taxon>
    </lineage>
</organism>
<keyword evidence="6" id="KW-0406">Ion transport</keyword>
<keyword evidence="9" id="KW-0325">Glycoprotein</keyword>
<dbReference type="AlphaFoldDB" id="A0A1I8GV15"/>
<feature type="region of interest" description="Disordered" evidence="12">
    <location>
        <begin position="406"/>
        <end position="435"/>
    </location>
</feature>
<proteinExistence type="predicted"/>
<dbReference type="PANTHER" id="PTHR42643">
    <property type="entry name" value="IONOTROPIC RECEPTOR 20A-RELATED"/>
    <property type="match status" value="1"/>
</dbReference>
<keyword evidence="10" id="KW-1071">Ligand-gated ion channel</keyword>
<dbReference type="SMART" id="SM00918">
    <property type="entry name" value="Lig_chan-Glu_bd"/>
    <property type="match status" value="1"/>
</dbReference>
<keyword evidence="3" id="KW-1003">Cell membrane</keyword>
<evidence type="ECO:0000313" key="17">
    <source>
        <dbReference type="Proteomes" id="UP000095280"/>
    </source>
</evidence>
<comment type="subcellular location">
    <subcellularLocation>
        <location evidence="1">Cell membrane</location>
        <topology evidence="1">Multi-pass membrane protein</topology>
    </subcellularLocation>
</comment>
<dbReference type="GO" id="GO:0015276">
    <property type="term" value="F:ligand-gated monoatomic ion channel activity"/>
    <property type="evidence" value="ECO:0007669"/>
    <property type="project" value="InterPro"/>
</dbReference>
<feature type="transmembrane region" description="Helical" evidence="13">
    <location>
        <begin position="379"/>
        <end position="399"/>
    </location>
</feature>
<evidence type="ECO:0000256" key="2">
    <source>
        <dbReference type="ARBA" id="ARBA00022448"/>
    </source>
</evidence>
<dbReference type="PANTHER" id="PTHR42643:SF24">
    <property type="entry name" value="IONOTROPIC RECEPTOR 60A"/>
    <property type="match status" value="1"/>
</dbReference>
<dbReference type="WBParaSite" id="maker-uti_cns_0003253-snap-gene-0.2-mRNA-1">
    <property type="protein sequence ID" value="maker-uti_cns_0003253-snap-gene-0.2-mRNA-1"/>
    <property type="gene ID" value="maker-uti_cns_0003253-snap-gene-0.2"/>
</dbReference>
<keyword evidence="11" id="KW-0407">Ion channel</keyword>
<dbReference type="SUPFAM" id="SSF53850">
    <property type="entry name" value="Periplasmic binding protein-like II"/>
    <property type="match status" value="1"/>
</dbReference>
<evidence type="ECO:0000256" key="4">
    <source>
        <dbReference type="ARBA" id="ARBA00022692"/>
    </source>
</evidence>
<evidence type="ECO:0000256" key="12">
    <source>
        <dbReference type="SAM" id="MobiDB-lite"/>
    </source>
</evidence>
<reference evidence="18" key="1">
    <citation type="submission" date="2016-11" db="UniProtKB">
        <authorList>
            <consortium name="WormBaseParasite"/>
        </authorList>
    </citation>
    <scope>IDENTIFICATION</scope>
</reference>
<dbReference type="SMART" id="SM00079">
    <property type="entry name" value="PBPe"/>
    <property type="match status" value="1"/>
</dbReference>
<feature type="transmembrane region" description="Helical" evidence="13">
    <location>
        <begin position="215"/>
        <end position="237"/>
    </location>
</feature>
<feature type="transmembrane region" description="Helical" evidence="13">
    <location>
        <begin position="147"/>
        <end position="172"/>
    </location>
</feature>
<evidence type="ECO:0000256" key="11">
    <source>
        <dbReference type="ARBA" id="ARBA00023303"/>
    </source>
</evidence>
<keyword evidence="7 13" id="KW-0472">Membrane</keyword>
<sequence length="435" mass="47564">MLRSAILVCLAAAICTNQQMVVASQTPEYVVTTILLEGFATQDINGRWIGFFPDLITELAGRLGFRPDIRRVPDGRYGSYNNSTRSWDGLIGEVYDKRADFAAAPLTVTAYREESVDFSHGVLNFGLVVVARPAKWINVAVRRGPAFFLAVFDVWVWLACGGLMLLTSLLLYCNSRCNPRELEDLYLFGAVCATVRCQGTASQPRSLAGRCLSTAWWLFAAITAVAYAGGFLCTLVASEGSRSRHMYAPMINIRDRFSADPDYLKDFTPAAARITSLPRLKRLCSSIIVLGDLTNDKSYGLAFAQNSSLLGRFNLELLRLQEDGRVLDIYRRYFGSPGSLCGTKLEASTRSQISEVGDILARMFRGSIPLTLKSFVGPIGFYFAGVGLSLIAFLVDLIIHHGYERTQSSSADQPKPPSEGAAGVALTTAVPIAED</sequence>
<evidence type="ECO:0000256" key="9">
    <source>
        <dbReference type="ARBA" id="ARBA00023180"/>
    </source>
</evidence>
<keyword evidence="4 13" id="KW-0812">Transmembrane</keyword>
<keyword evidence="8" id="KW-0675">Receptor</keyword>